<keyword evidence="5 8" id="KW-1133">Transmembrane helix</keyword>
<dbReference type="OrthoDB" id="999962at2759"/>
<feature type="compositionally biased region" description="Basic residues" evidence="7">
    <location>
        <begin position="239"/>
        <end position="253"/>
    </location>
</feature>
<keyword evidence="10" id="KW-1185">Reference proteome</keyword>
<reference evidence="9 10" key="1">
    <citation type="journal article" date="2016" name="Mol. Biol. Evol.">
        <title>Comparative Genomics of Early-Diverging Mushroom-Forming Fungi Provides Insights into the Origins of Lignocellulose Decay Capabilities.</title>
        <authorList>
            <person name="Nagy L.G."/>
            <person name="Riley R."/>
            <person name="Tritt A."/>
            <person name="Adam C."/>
            <person name="Daum C."/>
            <person name="Floudas D."/>
            <person name="Sun H."/>
            <person name="Yadav J.S."/>
            <person name="Pangilinan J."/>
            <person name="Larsson K.H."/>
            <person name="Matsuura K."/>
            <person name="Barry K."/>
            <person name="Labutti K."/>
            <person name="Kuo R."/>
            <person name="Ohm R.A."/>
            <person name="Bhattacharya S.S."/>
            <person name="Shirouzu T."/>
            <person name="Yoshinaga Y."/>
            <person name="Martin F.M."/>
            <person name="Grigoriev I.V."/>
            <person name="Hibbett D.S."/>
        </authorList>
    </citation>
    <scope>NUCLEOTIDE SEQUENCE [LARGE SCALE GENOMIC DNA]</scope>
    <source>
        <strain evidence="9 10">HHB10207 ss-3</strain>
    </source>
</reference>
<evidence type="ECO:0000313" key="9">
    <source>
        <dbReference type="EMBL" id="KZT38952.1"/>
    </source>
</evidence>
<dbReference type="GO" id="GO:0005789">
    <property type="term" value="C:endoplasmic reticulum membrane"/>
    <property type="evidence" value="ECO:0007669"/>
    <property type="project" value="TreeGrafter"/>
</dbReference>
<dbReference type="Gene3D" id="3.40.50.300">
    <property type="entry name" value="P-loop containing nucleotide triphosphate hydrolases"/>
    <property type="match status" value="1"/>
</dbReference>
<keyword evidence="2" id="KW-0813">Transport</keyword>
<evidence type="ECO:0000256" key="3">
    <source>
        <dbReference type="ARBA" id="ARBA00022597"/>
    </source>
</evidence>
<protein>
    <submittedName>
        <fullName evidence="9">UAA-domain-containing protein</fullName>
    </submittedName>
</protein>
<evidence type="ECO:0000313" key="10">
    <source>
        <dbReference type="Proteomes" id="UP000076798"/>
    </source>
</evidence>
<evidence type="ECO:0000256" key="4">
    <source>
        <dbReference type="ARBA" id="ARBA00022692"/>
    </source>
</evidence>
<proteinExistence type="predicted"/>
<comment type="subcellular location">
    <subcellularLocation>
        <location evidence="1">Endomembrane system</location>
        <topology evidence="1">Multi-pass membrane protein</topology>
    </subcellularLocation>
</comment>
<dbReference type="InterPro" id="IPR013657">
    <property type="entry name" value="SCL35B1-4/HUT1"/>
</dbReference>
<dbReference type="PANTHER" id="PTHR10778">
    <property type="entry name" value="SOLUTE CARRIER FAMILY 35 MEMBER B"/>
    <property type="match status" value="1"/>
</dbReference>
<dbReference type="Pfam" id="PF08449">
    <property type="entry name" value="UAA"/>
    <property type="match status" value="2"/>
</dbReference>
<evidence type="ECO:0000256" key="5">
    <source>
        <dbReference type="ARBA" id="ARBA00022989"/>
    </source>
</evidence>
<evidence type="ECO:0000256" key="6">
    <source>
        <dbReference type="ARBA" id="ARBA00023136"/>
    </source>
</evidence>
<dbReference type="GO" id="GO:0005464">
    <property type="term" value="F:UDP-xylose transmembrane transporter activity"/>
    <property type="evidence" value="ECO:0007669"/>
    <property type="project" value="TreeGrafter"/>
</dbReference>
<feature type="transmembrane region" description="Helical" evidence="8">
    <location>
        <begin position="365"/>
        <end position="383"/>
    </location>
</feature>
<feature type="transmembrane region" description="Helical" evidence="8">
    <location>
        <begin position="403"/>
        <end position="423"/>
    </location>
</feature>
<evidence type="ECO:0000256" key="8">
    <source>
        <dbReference type="SAM" id="Phobius"/>
    </source>
</evidence>
<feature type="transmembrane region" description="Helical" evidence="8">
    <location>
        <begin position="435"/>
        <end position="455"/>
    </location>
</feature>
<dbReference type="PANTHER" id="PTHR10778:SF4">
    <property type="entry name" value="NUCLEOTIDE SUGAR TRANSPORTER SLC35B4"/>
    <property type="match status" value="1"/>
</dbReference>
<evidence type="ECO:0000256" key="2">
    <source>
        <dbReference type="ARBA" id="ARBA00022448"/>
    </source>
</evidence>
<feature type="region of interest" description="Disordered" evidence="7">
    <location>
        <begin position="226"/>
        <end position="257"/>
    </location>
</feature>
<feature type="transmembrane region" description="Helical" evidence="8">
    <location>
        <begin position="536"/>
        <end position="555"/>
    </location>
</feature>
<keyword evidence="4 8" id="KW-0812">Transmembrane</keyword>
<dbReference type="InterPro" id="IPR027417">
    <property type="entry name" value="P-loop_NTPase"/>
</dbReference>
<name>A0A166DW20_9AGAM</name>
<feature type="transmembrane region" description="Helical" evidence="8">
    <location>
        <begin position="339"/>
        <end position="358"/>
    </location>
</feature>
<dbReference type="PROSITE" id="PS51257">
    <property type="entry name" value="PROKAR_LIPOPROTEIN"/>
    <property type="match status" value="1"/>
</dbReference>
<keyword evidence="3" id="KW-0762">Sugar transport</keyword>
<organism evidence="9 10">
    <name type="scientific">Sistotremastrum suecicum HHB10207 ss-3</name>
    <dbReference type="NCBI Taxonomy" id="1314776"/>
    <lineage>
        <taxon>Eukaryota</taxon>
        <taxon>Fungi</taxon>
        <taxon>Dikarya</taxon>
        <taxon>Basidiomycota</taxon>
        <taxon>Agaricomycotina</taxon>
        <taxon>Agaricomycetes</taxon>
        <taxon>Sistotremastrales</taxon>
        <taxon>Sistotremastraceae</taxon>
        <taxon>Sistotremastrum</taxon>
    </lineage>
</organism>
<dbReference type="GO" id="GO:0000139">
    <property type="term" value="C:Golgi membrane"/>
    <property type="evidence" value="ECO:0007669"/>
    <property type="project" value="TreeGrafter"/>
</dbReference>
<dbReference type="EMBL" id="KV428054">
    <property type="protein sequence ID" value="KZT38952.1"/>
    <property type="molecule type" value="Genomic_DNA"/>
</dbReference>
<accession>A0A166DW20</accession>
<feature type="transmembrane region" description="Helical" evidence="8">
    <location>
        <begin position="313"/>
        <end position="333"/>
    </location>
</feature>
<keyword evidence="6 8" id="KW-0472">Membrane</keyword>
<evidence type="ECO:0000256" key="7">
    <source>
        <dbReference type="SAM" id="MobiDB-lite"/>
    </source>
</evidence>
<feature type="transmembrane region" description="Helical" evidence="8">
    <location>
        <begin position="45"/>
        <end position="64"/>
    </location>
</feature>
<sequence length="583" mass="64785">MGGRIILLSIGMPSFFEWTATLGLVFGGCCSNALALELVTSRLPQAGKLITFVQFLVISIFGLIRHLTVSPRPLSEEKVMDQVAARILALRKLLPKGHIMRVAVDGRVDSSRRSFADGLYARLKEAAPVVKVALTDFRDPSHPFEDHHESTPDLKAFRRKLLDPLSPSGSQEYITGLSDDHSVPAKAEDGSILLVQGRHLHGEEIRSYWDSSIFFDSLDLITIQRTPSNSSSSDSHLSHSPKKHTRRHSRGGSRSRILVDETYQEPEPLHARHPIVVKESVSGVFIDDLTPPSFLTKLGRLRLMPRSIPIRRWTVQVVLFLLTSLLNNIAFAYRVPMPVHIIFRSGGMVVNMVMGWFIGKRYTKLQITSIIFVTLGVILTTFSASFDDPHISSESVQTAYTEYFIGVGILTLALILSGAMGLAQDAMYSEYGRGHWQEALFYLHFLSMPMFVFMADDIKSQYVSMTANARLFASNFSSPNPNSTKPDFPFLLPMTATPAQLAFLFYYIPLLTNVLTQLVCISGVHRLTSRVDSLTVALILVVRKAVSLGISVLWIRGDGDGGNAWLWPNEVVEGNGVDSKKNQ</sequence>
<dbReference type="AlphaFoldDB" id="A0A166DW20"/>
<gene>
    <name evidence="9" type="ORF">SISSUDRAFT_702114</name>
</gene>
<dbReference type="Proteomes" id="UP000076798">
    <property type="component" value="Unassembled WGS sequence"/>
</dbReference>
<feature type="transmembrane region" description="Helical" evidence="8">
    <location>
        <begin position="504"/>
        <end position="524"/>
    </location>
</feature>
<evidence type="ECO:0000256" key="1">
    <source>
        <dbReference type="ARBA" id="ARBA00004127"/>
    </source>
</evidence>
<dbReference type="GO" id="GO:0005462">
    <property type="term" value="F:UDP-N-acetylglucosamine transmembrane transporter activity"/>
    <property type="evidence" value="ECO:0007669"/>
    <property type="project" value="TreeGrafter"/>
</dbReference>